<gene>
    <name evidence="1" type="primary">WBGene00280059</name>
</gene>
<dbReference type="Pfam" id="PF10318">
    <property type="entry name" value="7TM_GPCR_Srh"/>
    <property type="match status" value="1"/>
</dbReference>
<dbReference type="InterPro" id="IPR019422">
    <property type="entry name" value="7TM_GPCR_serpentine_rcpt_Srh"/>
</dbReference>
<dbReference type="Proteomes" id="UP000005239">
    <property type="component" value="Unassembled WGS sequence"/>
</dbReference>
<proteinExistence type="predicted"/>
<organism evidence="1 2">
    <name type="scientific">Pristionchus pacificus</name>
    <name type="common">Parasitic nematode worm</name>
    <dbReference type="NCBI Taxonomy" id="54126"/>
    <lineage>
        <taxon>Eukaryota</taxon>
        <taxon>Metazoa</taxon>
        <taxon>Ecdysozoa</taxon>
        <taxon>Nematoda</taxon>
        <taxon>Chromadorea</taxon>
        <taxon>Rhabditida</taxon>
        <taxon>Rhabditina</taxon>
        <taxon>Diplogasteromorpha</taxon>
        <taxon>Diplogasteroidea</taxon>
        <taxon>Neodiplogasteridae</taxon>
        <taxon>Pristionchus</taxon>
    </lineage>
</organism>
<reference evidence="1" key="2">
    <citation type="submission" date="2022-06" db="UniProtKB">
        <authorList>
            <consortium name="EnsemblMetazoa"/>
        </authorList>
    </citation>
    <scope>IDENTIFICATION</scope>
    <source>
        <strain evidence="1">PS312</strain>
    </source>
</reference>
<accession>A0A2A6CPX4</accession>
<sequence>MANGSFATAQRNQEDPPLLHDCLPAPSSASPLHSIPVRKQSIAKIFRPARDDYCNILFPSERLPEKIYFGFFIFWILGLISDVVLNIILDPLMLLPELCMLREFPMIPIPGSPYLYYELWVRLITMNTLIFGACFLERHQTARIQSDQESSVLEVSLYYRISDHSKCALGSNCAVADSICFTNTMLRSIRFHQFRRYVYRRTATVHCRDGCSESFDYTFPLNDDISFHTFSSLRKTTTLSEAFTRNNRAFNKALVVQASSPLSLIVFPLIYSLSAVMLDAEGPLPFSLCYMMHSLHSPVHSVLLLTFVRMYRDKACEMFRK</sequence>
<dbReference type="EnsemblMetazoa" id="PPA41690.1">
    <property type="protein sequence ID" value="PPA41690.1"/>
    <property type="gene ID" value="WBGene00280059"/>
</dbReference>
<accession>A0A8R1UZ01</accession>
<name>A0A2A6CPX4_PRIPA</name>
<keyword evidence="2" id="KW-1185">Reference proteome</keyword>
<evidence type="ECO:0000313" key="1">
    <source>
        <dbReference type="EnsemblMetazoa" id="PPA41690.1"/>
    </source>
</evidence>
<protein>
    <submittedName>
        <fullName evidence="1">G protein-coupled receptor</fullName>
    </submittedName>
</protein>
<evidence type="ECO:0000313" key="2">
    <source>
        <dbReference type="Proteomes" id="UP000005239"/>
    </source>
</evidence>
<dbReference type="AlphaFoldDB" id="A0A2A6CPX4"/>
<reference evidence="2" key="1">
    <citation type="journal article" date="2008" name="Nat. Genet.">
        <title>The Pristionchus pacificus genome provides a unique perspective on nematode lifestyle and parasitism.</title>
        <authorList>
            <person name="Dieterich C."/>
            <person name="Clifton S.W."/>
            <person name="Schuster L.N."/>
            <person name="Chinwalla A."/>
            <person name="Delehaunty K."/>
            <person name="Dinkelacker I."/>
            <person name="Fulton L."/>
            <person name="Fulton R."/>
            <person name="Godfrey J."/>
            <person name="Minx P."/>
            <person name="Mitreva M."/>
            <person name="Roeseler W."/>
            <person name="Tian H."/>
            <person name="Witte H."/>
            <person name="Yang S.P."/>
            <person name="Wilson R.K."/>
            <person name="Sommer R.J."/>
        </authorList>
    </citation>
    <scope>NUCLEOTIDE SEQUENCE [LARGE SCALE GENOMIC DNA]</scope>
    <source>
        <strain evidence="2">PS312</strain>
    </source>
</reference>